<feature type="binding site" evidence="5">
    <location>
        <position position="321"/>
    </location>
    <ligand>
        <name>substrate</name>
    </ligand>
</feature>
<name>A0A3S0RNJ1_9BACT</name>
<dbReference type="GO" id="GO:0050577">
    <property type="term" value="F:GDP-L-fucose synthase activity"/>
    <property type="evidence" value="ECO:0007669"/>
    <property type="project" value="UniProtKB-UniRule"/>
</dbReference>
<evidence type="ECO:0000256" key="4">
    <source>
        <dbReference type="ARBA" id="ARBA00023235"/>
    </source>
</evidence>
<dbReference type="EC" id="1.1.1.271" evidence="5"/>
<dbReference type="FunFam" id="3.40.50.720:FF:000394">
    <property type="entry name" value="GDP-L-fucose synthase"/>
    <property type="match status" value="1"/>
</dbReference>
<comment type="function">
    <text evidence="5">Catalyzes the two-step NADP-dependent conversion of GDP-4-dehydro-6-deoxy-D-mannose to GDP-fucose, involving an epimerase and a reductase reaction.</text>
</comment>
<dbReference type="RefSeq" id="WP_126678208.1">
    <property type="nucleotide sequence ID" value="NZ_RYYU01000001.1"/>
</dbReference>
<dbReference type="UniPathway" id="UPA00128">
    <property type="reaction ID" value="UER00191"/>
</dbReference>
<keyword evidence="4 5" id="KW-0413">Isomerase</keyword>
<keyword evidence="2 5" id="KW-0521">NADP</keyword>
<feature type="binding site" evidence="5">
    <location>
        <begin position="107"/>
        <end position="110"/>
    </location>
    <ligand>
        <name>NADP(+)</name>
        <dbReference type="ChEBI" id="CHEBI:58349"/>
    </ligand>
</feature>
<comment type="caution">
    <text evidence="7">The sequence shown here is derived from an EMBL/GenBank/DDBJ whole genome shotgun (WGS) entry which is preliminary data.</text>
</comment>
<feature type="binding site" evidence="5">
    <location>
        <position position="242"/>
    </location>
    <ligand>
        <name>substrate</name>
    </ligand>
</feature>
<feature type="binding site" evidence="5">
    <location>
        <position position="142"/>
    </location>
    <ligand>
        <name>NADP(+)</name>
        <dbReference type="ChEBI" id="CHEBI:58349"/>
    </ligand>
</feature>
<feature type="site" description="Important for catalytic activity" evidence="5">
    <location>
        <position position="109"/>
    </location>
</feature>
<feature type="binding site" evidence="5">
    <location>
        <position position="249"/>
    </location>
    <ligand>
        <name>substrate</name>
    </ligand>
</feature>
<feature type="binding site" evidence="5">
    <location>
        <position position="189"/>
    </location>
    <ligand>
        <name>substrate</name>
    </ligand>
</feature>
<organism evidence="7 8">
    <name type="scientific">Prevotella koreensis</name>
    <dbReference type="NCBI Taxonomy" id="2490854"/>
    <lineage>
        <taxon>Bacteria</taxon>
        <taxon>Pseudomonadati</taxon>
        <taxon>Bacteroidota</taxon>
        <taxon>Bacteroidia</taxon>
        <taxon>Bacteroidales</taxon>
        <taxon>Prevotellaceae</taxon>
        <taxon>Prevotella</taxon>
    </lineage>
</organism>
<keyword evidence="3 5" id="KW-0560">Oxidoreductase</keyword>
<dbReference type="SUPFAM" id="SSF51735">
    <property type="entry name" value="NAD(P)-binding Rossmann-fold domains"/>
    <property type="match status" value="1"/>
</dbReference>
<dbReference type="InterPro" id="IPR028614">
    <property type="entry name" value="GDP_fucose/colitose_synth"/>
</dbReference>
<dbReference type="Gene3D" id="3.90.25.10">
    <property type="entry name" value="UDP-galactose 4-epimerase, domain 1"/>
    <property type="match status" value="2"/>
</dbReference>
<evidence type="ECO:0000256" key="3">
    <source>
        <dbReference type="ARBA" id="ARBA00023002"/>
    </source>
</evidence>
<dbReference type="EMBL" id="RYYU01000001">
    <property type="protein sequence ID" value="RUL59038.1"/>
    <property type="molecule type" value="Genomic_DNA"/>
</dbReference>
<gene>
    <name evidence="5" type="primary">fcl</name>
    <name evidence="7" type="ORF">EHV08_04130</name>
</gene>
<sequence>MLGKDSKIYVAGHNGLVGSAIWNNLKGRGYNNLVGKSHKELDLLDPVAVRSFFDEENPDAVVLAAAHVGGIMANLQYRADFIYRNLQIQQNVIGESFRHGVKKLLFLGSTCIYPRMAQQPMKEDALLTSELEYTNEPYAIAKIAGLKMCESFSIQYGCNYIAVMPTNLYGPNDNFHLENSHVLPAMIRKVHLAKCLNEGDWASVRKDINLRPIEGINGSNSDKEILEKLDKFGIRPDSVTLWGTGSPMREFLWSEEMADASVHVLLNVDFKDTYKAGQEEIRNCHINVGTGKEVSIREVAEKIMLEIGFNGELKWDATKPDGTPRKLTDVTKLHNLGWHHKVEIDEGIHRMYEWYKQGICINHLT</sequence>
<evidence type="ECO:0000256" key="5">
    <source>
        <dbReference type="HAMAP-Rule" id="MF_00956"/>
    </source>
</evidence>
<evidence type="ECO:0000256" key="2">
    <source>
        <dbReference type="ARBA" id="ARBA00022857"/>
    </source>
</evidence>
<comment type="catalytic activity">
    <reaction evidence="5">
        <text>GDP-beta-L-fucose + NADP(+) = GDP-4-dehydro-alpha-D-rhamnose + NADPH + H(+)</text>
        <dbReference type="Rhea" id="RHEA:18885"/>
        <dbReference type="ChEBI" id="CHEBI:15378"/>
        <dbReference type="ChEBI" id="CHEBI:57273"/>
        <dbReference type="ChEBI" id="CHEBI:57783"/>
        <dbReference type="ChEBI" id="CHEBI:57964"/>
        <dbReference type="ChEBI" id="CHEBI:58349"/>
        <dbReference type="EC" id="1.1.1.271"/>
    </reaction>
</comment>
<evidence type="ECO:0000313" key="8">
    <source>
        <dbReference type="Proteomes" id="UP000278983"/>
    </source>
</evidence>
<dbReference type="HAMAP" id="MF_00956">
    <property type="entry name" value="GDP_fucose_synth"/>
    <property type="match status" value="1"/>
</dbReference>
<feature type="active site" description="Proton donor/acceptor" evidence="5">
    <location>
        <position position="138"/>
    </location>
</feature>
<protein>
    <recommendedName>
        <fullName evidence="5">GDP-L-fucose synthase</fullName>
        <ecNumber evidence="5">1.1.1.271</ecNumber>
    </recommendedName>
    <alternativeName>
        <fullName evidence="5">GDP-4-keto-6-deoxy-D-mannose-3,5-epimerase-4-reductase</fullName>
    </alternativeName>
</protein>
<dbReference type="GO" id="GO:0070401">
    <property type="term" value="F:NADP+ binding"/>
    <property type="evidence" value="ECO:0007669"/>
    <property type="project" value="UniProtKB-UniRule"/>
</dbReference>
<feature type="binding site" evidence="5">
    <location>
        <begin position="165"/>
        <end position="168"/>
    </location>
    <ligand>
        <name>NADP(+)</name>
        <dbReference type="ChEBI" id="CHEBI:58349"/>
    </ligand>
</feature>
<evidence type="ECO:0000313" key="7">
    <source>
        <dbReference type="EMBL" id="RUL59038.1"/>
    </source>
</evidence>
<dbReference type="Proteomes" id="UP000278983">
    <property type="component" value="Unassembled WGS sequence"/>
</dbReference>
<dbReference type="InterPro" id="IPR001509">
    <property type="entry name" value="Epimerase_deHydtase"/>
</dbReference>
<evidence type="ECO:0000256" key="1">
    <source>
        <dbReference type="ARBA" id="ARBA00005959"/>
    </source>
</evidence>
<evidence type="ECO:0000259" key="6">
    <source>
        <dbReference type="Pfam" id="PF01370"/>
    </source>
</evidence>
<feature type="site" description="Important for catalytic activity" evidence="5">
    <location>
        <position position="111"/>
    </location>
</feature>
<dbReference type="GO" id="GO:0042351">
    <property type="term" value="P:'de novo' GDP-L-fucose biosynthetic process"/>
    <property type="evidence" value="ECO:0007669"/>
    <property type="project" value="UniProtKB-UniRule"/>
</dbReference>
<feature type="binding site" evidence="5">
    <location>
        <begin position="12"/>
        <end position="18"/>
    </location>
    <ligand>
        <name>NADP(+)</name>
        <dbReference type="ChEBI" id="CHEBI:58349"/>
    </ligand>
</feature>
<feature type="domain" description="NAD-dependent epimerase/dehydratase" evidence="6">
    <location>
        <begin position="8"/>
        <end position="194"/>
    </location>
</feature>
<dbReference type="Pfam" id="PF01370">
    <property type="entry name" value="Epimerase"/>
    <property type="match status" value="1"/>
</dbReference>
<dbReference type="Gene3D" id="3.40.50.720">
    <property type="entry name" value="NAD(P)-binding Rossmann-like Domain"/>
    <property type="match status" value="2"/>
</dbReference>
<accession>A0A3S0RNJ1</accession>
<dbReference type="InterPro" id="IPR036291">
    <property type="entry name" value="NAD(P)-bd_dom_sf"/>
</dbReference>
<comment type="similarity">
    <text evidence="1 5">Belongs to the NAD(P)-dependent epimerase/dehydratase family. Fucose synthase subfamily.</text>
</comment>
<reference evidence="7 8" key="1">
    <citation type="submission" date="2018-12" db="EMBL/GenBank/DDBJ databases">
        <title>Genome sequencing of Prevotella sp. KCOM 3155 (= JS262).</title>
        <authorList>
            <person name="Kook J.-K."/>
            <person name="Park S.-N."/>
            <person name="Lim Y.K."/>
        </authorList>
    </citation>
    <scope>NUCLEOTIDE SEQUENCE [LARGE SCALE GENOMIC DNA]</scope>
    <source>
        <strain evidence="7 8">KCOM 3155</strain>
    </source>
</reference>
<comment type="pathway">
    <text evidence="5">Nucleotide-sugar biosynthesis; GDP-L-fucose biosynthesis via de novo pathway; GDP-L-fucose from GDP-alpha-D-mannose: step 2/2.</text>
</comment>
<dbReference type="AlphaFoldDB" id="A0A3S0RNJ1"/>
<dbReference type="OrthoDB" id="9811425at2"/>
<dbReference type="CDD" id="cd05239">
    <property type="entry name" value="GDP_FS_SDR_e"/>
    <property type="match status" value="1"/>
</dbReference>
<dbReference type="PANTHER" id="PTHR43238">
    <property type="entry name" value="GDP-L-FUCOSE SYNTHASE"/>
    <property type="match status" value="1"/>
</dbReference>
<dbReference type="GO" id="GO:0016853">
    <property type="term" value="F:isomerase activity"/>
    <property type="evidence" value="ECO:0007669"/>
    <property type="project" value="UniProtKB-KW"/>
</dbReference>
<feature type="binding site" evidence="5">
    <location>
        <position position="181"/>
    </location>
    <ligand>
        <name>NADP(+)</name>
        <dbReference type="ChEBI" id="CHEBI:58349"/>
    </ligand>
</feature>
<dbReference type="PANTHER" id="PTHR43238:SF1">
    <property type="entry name" value="GDP-L-FUCOSE SYNTHASE"/>
    <property type="match status" value="1"/>
</dbReference>
<keyword evidence="5" id="KW-0511">Multifunctional enzyme</keyword>
<keyword evidence="8" id="KW-1185">Reference proteome</keyword>
<proteinExistence type="inferred from homology"/>